<proteinExistence type="predicted"/>
<dbReference type="AlphaFoldDB" id="A0A7W3JM23"/>
<dbReference type="Proteomes" id="UP000526083">
    <property type="component" value="Unassembled WGS sequence"/>
</dbReference>
<organism evidence="3 4">
    <name type="scientific">Microbacterium halimionae</name>
    <dbReference type="NCBI Taxonomy" id="1526413"/>
    <lineage>
        <taxon>Bacteria</taxon>
        <taxon>Bacillati</taxon>
        <taxon>Actinomycetota</taxon>
        <taxon>Actinomycetes</taxon>
        <taxon>Micrococcales</taxon>
        <taxon>Microbacteriaceae</taxon>
        <taxon>Microbacterium</taxon>
    </lineage>
</organism>
<keyword evidence="4" id="KW-1185">Reference proteome</keyword>
<dbReference type="PROSITE" id="PS51257">
    <property type="entry name" value="PROKAR_LIPOPROTEIN"/>
    <property type="match status" value="1"/>
</dbReference>
<feature type="region of interest" description="Disordered" evidence="1">
    <location>
        <begin position="29"/>
        <end position="65"/>
    </location>
</feature>
<reference evidence="3 4" key="1">
    <citation type="submission" date="2020-07" db="EMBL/GenBank/DDBJ databases">
        <title>Sequencing the genomes of 1000 actinobacteria strains.</title>
        <authorList>
            <person name="Klenk H.-P."/>
        </authorList>
    </citation>
    <scope>NUCLEOTIDE SEQUENCE [LARGE SCALE GENOMIC DNA]</scope>
    <source>
        <strain evidence="3 4">DSM 27576</strain>
    </source>
</reference>
<name>A0A7W3JM23_9MICO</name>
<evidence type="ECO:0000256" key="2">
    <source>
        <dbReference type="SAM" id="SignalP"/>
    </source>
</evidence>
<dbReference type="RefSeq" id="WP_167043800.1">
    <property type="nucleotide sequence ID" value="NZ_JAAOZB010000001.1"/>
</dbReference>
<accession>A0A7W3JM23</accession>
<evidence type="ECO:0008006" key="5">
    <source>
        <dbReference type="Google" id="ProtNLM"/>
    </source>
</evidence>
<keyword evidence="2" id="KW-0732">Signal</keyword>
<gene>
    <name evidence="3" type="ORF">FHX48_000399</name>
</gene>
<feature type="compositionally biased region" description="Low complexity" evidence="1">
    <location>
        <begin position="32"/>
        <end position="51"/>
    </location>
</feature>
<protein>
    <recommendedName>
        <fullName evidence="5">DUF3558 domain-containing protein</fullName>
    </recommendedName>
</protein>
<feature type="chain" id="PRO_5039006006" description="DUF3558 domain-containing protein" evidence="2">
    <location>
        <begin position="22"/>
        <end position="365"/>
    </location>
</feature>
<sequence>MRSMRVVVGLSAAVISTVVFSGCVAQPESIVTSSPTSSSAPERSATPSSAPMPEAEEQTQPASRFGFDCTDLEPIISAAYDEQLSPTSEIHDLDEASGPGWLPGPPQYAFAQLGDLYCEFGRQDARRLATVTVVADASEAYADMVSYYGEVENGCNSYQCSGAALNADAYIAVYFDGVLEAFESVAIANERADTVLAGVSSMVSEDERHEEDASDPRVLSGFCEEYLSLEQVEAIFGTDDLELSRPSGGWSIEAWIIDEPLSALPCYYMNLNSNLGGILAVLPGGAWAYDSVVSGDGDELSVGSDDAEAVLDCDTVSGAYYSCYVDISVAGDWFRFTFFPGANESADLELAGTQIASHIIDSYSM</sequence>
<comment type="caution">
    <text evidence="3">The sequence shown here is derived from an EMBL/GenBank/DDBJ whole genome shotgun (WGS) entry which is preliminary data.</text>
</comment>
<evidence type="ECO:0000256" key="1">
    <source>
        <dbReference type="SAM" id="MobiDB-lite"/>
    </source>
</evidence>
<evidence type="ECO:0000313" key="3">
    <source>
        <dbReference type="EMBL" id="MBA8815347.1"/>
    </source>
</evidence>
<evidence type="ECO:0000313" key="4">
    <source>
        <dbReference type="Proteomes" id="UP000526083"/>
    </source>
</evidence>
<dbReference type="EMBL" id="JACGWY010000001">
    <property type="protein sequence ID" value="MBA8815347.1"/>
    <property type="molecule type" value="Genomic_DNA"/>
</dbReference>
<feature type="signal peptide" evidence="2">
    <location>
        <begin position="1"/>
        <end position="21"/>
    </location>
</feature>